<dbReference type="CDD" id="cd07377">
    <property type="entry name" value="WHTH_GntR"/>
    <property type="match status" value="1"/>
</dbReference>
<dbReference type="PROSITE" id="PS50949">
    <property type="entry name" value="HTH_GNTR"/>
    <property type="match status" value="1"/>
</dbReference>
<evidence type="ECO:0000256" key="4">
    <source>
        <dbReference type="ARBA" id="ARBA00023125"/>
    </source>
</evidence>
<dbReference type="SUPFAM" id="SSF53383">
    <property type="entry name" value="PLP-dependent transferases"/>
    <property type="match status" value="1"/>
</dbReference>
<proteinExistence type="inferred from homology"/>
<dbReference type="InterPro" id="IPR015422">
    <property type="entry name" value="PyrdxlP-dep_Trfase_small"/>
</dbReference>
<reference evidence="7 8" key="1">
    <citation type="submission" date="2024-05" db="EMBL/GenBank/DDBJ databases">
        <title>Microbispora sp.ZYX-F-249.</title>
        <authorList>
            <person name="Xie H."/>
        </authorList>
    </citation>
    <scope>NUCLEOTIDE SEQUENCE [LARGE SCALE GENOMIC DNA]</scope>
    <source>
        <strain evidence="7 8">ZYX-F-249</strain>
    </source>
</reference>
<dbReference type="Gene3D" id="3.40.640.10">
    <property type="entry name" value="Type I PLP-dependent aspartate aminotransferase-like (Major domain)"/>
    <property type="match status" value="1"/>
</dbReference>
<dbReference type="InterPro" id="IPR000524">
    <property type="entry name" value="Tscrpt_reg_HTH_GntR"/>
</dbReference>
<evidence type="ECO:0000259" key="6">
    <source>
        <dbReference type="PROSITE" id="PS50949"/>
    </source>
</evidence>
<keyword evidence="5" id="KW-0804">Transcription</keyword>
<dbReference type="PRINTS" id="PR00035">
    <property type="entry name" value="HTHGNTR"/>
</dbReference>
<dbReference type="InterPro" id="IPR004839">
    <property type="entry name" value="Aminotransferase_I/II_large"/>
</dbReference>
<keyword evidence="3" id="KW-0805">Transcription regulation</keyword>
<dbReference type="SUPFAM" id="SSF46785">
    <property type="entry name" value="Winged helix' DNA-binding domain"/>
    <property type="match status" value="1"/>
</dbReference>
<dbReference type="Proteomes" id="UP001447516">
    <property type="component" value="Unassembled WGS sequence"/>
</dbReference>
<dbReference type="Gene3D" id="1.10.10.10">
    <property type="entry name" value="Winged helix-like DNA-binding domain superfamily/Winged helix DNA-binding domain"/>
    <property type="match status" value="1"/>
</dbReference>
<comment type="similarity">
    <text evidence="1">In the C-terminal section; belongs to the class-I pyridoxal-phosphate-dependent aminotransferase family.</text>
</comment>
<dbReference type="GO" id="GO:0008483">
    <property type="term" value="F:transaminase activity"/>
    <property type="evidence" value="ECO:0007669"/>
    <property type="project" value="UniProtKB-KW"/>
</dbReference>
<dbReference type="PANTHER" id="PTHR46577">
    <property type="entry name" value="HTH-TYPE TRANSCRIPTIONAL REGULATORY PROTEIN GABR"/>
    <property type="match status" value="1"/>
</dbReference>
<evidence type="ECO:0000256" key="5">
    <source>
        <dbReference type="ARBA" id="ARBA00023163"/>
    </source>
</evidence>
<dbReference type="EMBL" id="JBDJAW010000020">
    <property type="protein sequence ID" value="MEN3538058.1"/>
    <property type="molecule type" value="Genomic_DNA"/>
</dbReference>
<evidence type="ECO:0000256" key="1">
    <source>
        <dbReference type="ARBA" id="ARBA00005384"/>
    </source>
</evidence>
<evidence type="ECO:0000313" key="8">
    <source>
        <dbReference type="Proteomes" id="UP001447516"/>
    </source>
</evidence>
<dbReference type="CDD" id="cd00609">
    <property type="entry name" value="AAT_like"/>
    <property type="match status" value="1"/>
</dbReference>
<feature type="domain" description="HTH gntR-type" evidence="6">
    <location>
        <begin position="24"/>
        <end position="92"/>
    </location>
</feature>
<name>A0ABV0AS01_9ACTN</name>
<accession>A0ABV0AS01</accession>
<keyword evidence="2" id="KW-0663">Pyridoxal phosphate</keyword>
<dbReference type="InterPro" id="IPR015424">
    <property type="entry name" value="PyrdxlP-dep_Trfase"/>
</dbReference>
<gene>
    <name evidence="7" type="ORF">AAH991_23285</name>
</gene>
<evidence type="ECO:0000256" key="2">
    <source>
        <dbReference type="ARBA" id="ARBA00022898"/>
    </source>
</evidence>
<dbReference type="PANTHER" id="PTHR46577:SF1">
    <property type="entry name" value="HTH-TYPE TRANSCRIPTIONAL REGULATORY PROTEIN GABR"/>
    <property type="match status" value="1"/>
</dbReference>
<organism evidence="7 8">
    <name type="scientific">Microbispora maris</name>
    <dbReference type="NCBI Taxonomy" id="3144104"/>
    <lineage>
        <taxon>Bacteria</taxon>
        <taxon>Bacillati</taxon>
        <taxon>Actinomycetota</taxon>
        <taxon>Actinomycetes</taxon>
        <taxon>Streptosporangiales</taxon>
        <taxon>Streptosporangiaceae</taxon>
        <taxon>Microbispora</taxon>
    </lineage>
</organism>
<dbReference type="InterPro" id="IPR015421">
    <property type="entry name" value="PyrdxlP-dep_Trfase_major"/>
</dbReference>
<sequence length="467" mass="49589">MARAEHVDSAALARLIGGWRAEDVPLPHALADALHELIAGNVLVEGAALPPQRALAAALGVSRSTVAEAYAELAARGRLTSRQGSGSRVRRGRGARASAGGDHVVEGRLASFGRARRLVELDLSSGALPALSLVRDAVSAVDLRELDVYLADDGYYAAGLPRLRTVVAEQYSTQGLPTEPDQILVTSGSQQAVWLCASSLVAPGDEVLVEEPGYRGAIEAFRTAGARLTGVPVREDGLDLDHLDRVAHRAALLYCQPAAHNPTGISLPAAGRERLSGIAGRHGVLTIEDRSCADLVLDDRGVRPPLPEPANPGLVIRIGTASKLLWGGLRVGWIRAERPVITRLTQAKAALDLAAPVIDQMVTAELLTRADLARRERTRRLRAHLADAAAVLAGLRPEWRWTPPHGGTALWVDTGTDAVALAGRAREKGVLVTAGPAFSPANAQRSRLRLPFWRPVDQFAQAVELLG</sequence>
<keyword evidence="8" id="KW-1185">Reference proteome</keyword>
<comment type="caution">
    <text evidence="7">The sequence shown here is derived from an EMBL/GenBank/DDBJ whole genome shotgun (WGS) entry which is preliminary data.</text>
</comment>
<dbReference type="InterPro" id="IPR036390">
    <property type="entry name" value="WH_DNA-bd_sf"/>
</dbReference>
<evidence type="ECO:0000313" key="7">
    <source>
        <dbReference type="EMBL" id="MEN3538058.1"/>
    </source>
</evidence>
<dbReference type="SMART" id="SM00345">
    <property type="entry name" value="HTH_GNTR"/>
    <property type="match status" value="1"/>
</dbReference>
<dbReference type="Gene3D" id="3.90.1150.10">
    <property type="entry name" value="Aspartate Aminotransferase, domain 1"/>
    <property type="match status" value="1"/>
</dbReference>
<keyword evidence="7" id="KW-0032">Aminotransferase</keyword>
<protein>
    <submittedName>
        <fullName evidence="7">PLP-dependent aminotransferase family protein</fullName>
    </submittedName>
</protein>
<dbReference type="InterPro" id="IPR036388">
    <property type="entry name" value="WH-like_DNA-bd_sf"/>
</dbReference>
<dbReference type="RefSeq" id="WP_346228010.1">
    <property type="nucleotide sequence ID" value="NZ_JBDJAW010000020.1"/>
</dbReference>
<dbReference type="InterPro" id="IPR051446">
    <property type="entry name" value="HTH_trans_reg/aminotransferase"/>
</dbReference>
<dbReference type="Pfam" id="PF00392">
    <property type="entry name" value="GntR"/>
    <property type="match status" value="1"/>
</dbReference>
<keyword evidence="7" id="KW-0808">Transferase</keyword>
<evidence type="ECO:0000256" key="3">
    <source>
        <dbReference type="ARBA" id="ARBA00023015"/>
    </source>
</evidence>
<keyword evidence="4" id="KW-0238">DNA-binding</keyword>
<dbReference type="Pfam" id="PF00155">
    <property type="entry name" value="Aminotran_1_2"/>
    <property type="match status" value="1"/>
</dbReference>